<sequence length="124" mass="14439">MEISMLRADIHEDREATMAHFLSGVRPEIADQLELQYYTELEDMVEKAIKIERRLKRRGTTRNYASIYTSNQRNFQPWRDDTAVGNPTTSWPKQEVSINPRPNVSKFDSRGASKPVNETSRPRN</sequence>
<dbReference type="Proteomes" id="UP001652660">
    <property type="component" value="Chromosome 8e"/>
</dbReference>
<keyword evidence="2" id="KW-1185">Reference proteome</keyword>
<accession>A0ABM4VC30</accession>
<dbReference type="GeneID" id="140012693"/>
<evidence type="ECO:0000313" key="2">
    <source>
        <dbReference type="Proteomes" id="UP001652660"/>
    </source>
</evidence>
<gene>
    <name evidence="3" type="primary">LOC140012693</name>
</gene>
<protein>
    <submittedName>
        <fullName evidence="3">Uncharacterized protein</fullName>
    </submittedName>
</protein>
<reference evidence="3" key="1">
    <citation type="submission" date="2025-08" db="UniProtKB">
        <authorList>
            <consortium name="RefSeq"/>
        </authorList>
    </citation>
    <scope>IDENTIFICATION</scope>
    <source>
        <tissue evidence="3">Leaves</tissue>
    </source>
</reference>
<evidence type="ECO:0000313" key="3">
    <source>
        <dbReference type="RefSeq" id="XP_071917077.1"/>
    </source>
</evidence>
<feature type="compositionally biased region" description="Polar residues" evidence="1">
    <location>
        <begin position="85"/>
        <end position="102"/>
    </location>
</feature>
<evidence type="ECO:0000256" key="1">
    <source>
        <dbReference type="SAM" id="MobiDB-lite"/>
    </source>
</evidence>
<name>A0ABM4VC30_COFAR</name>
<organism evidence="2 3">
    <name type="scientific">Coffea arabica</name>
    <name type="common">Arabian coffee</name>
    <dbReference type="NCBI Taxonomy" id="13443"/>
    <lineage>
        <taxon>Eukaryota</taxon>
        <taxon>Viridiplantae</taxon>
        <taxon>Streptophyta</taxon>
        <taxon>Embryophyta</taxon>
        <taxon>Tracheophyta</taxon>
        <taxon>Spermatophyta</taxon>
        <taxon>Magnoliopsida</taxon>
        <taxon>eudicotyledons</taxon>
        <taxon>Gunneridae</taxon>
        <taxon>Pentapetalae</taxon>
        <taxon>asterids</taxon>
        <taxon>lamiids</taxon>
        <taxon>Gentianales</taxon>
        <taxon>Rubiaceae</taxon>
        <taxon>Ixoroideae</taxon>
        <taxon>Gardenieae complex</taxon>
        <taxon>Bertiereae - Coffeeae clade</taxon>
        <taxon>Coffeeae</taxon>
        <taxon>Coffea</taxon>
    </lineage>
</organism>
<dbReference type="PANTHER" id="PTHR35046:SF9">
    <property type="entry name" value="RNA-DIRECTED DNA POLYMERASE"/>
    <property type="match status" value="1"/>
</dbReference>
<proteinExistence type="predicted"/>
<dbReference type="PANTHER" id="PTHR35046">
    <property type="entry name" value="ZINC KNUCKLE (CCHC-TYPE) FAMILY PROTEIN"/>
    <property type="match status" value="1"/>
</dbReference>
<dbReference type="RefSeq" id="XP_071917077.1">
    <property type="nucleotide sequence ID" value="XM_072060976.1"/>
</dbReference>
<feature type="region of interest" description="Disordered" evidence="1">
    <location>
        <begin position="77"/>
        <end position="124"/>
    </location>
</feature>